<protein>
    <submittedName>
        <fullName evidence="1">Uncharacterized protein</fullName>
    </submittedName>
</protein>
<gene>
    <name evidence="1" type="ORF">NM208_g10727</name>
</gene>
<comment type="caution">
    <text evidence="1">The sequence shown here is derived from an EMBL/GenBank/DDBJ whole genome shotgun (WGS) entry which is preliminary data.</text>
</comment>
<reference evidence="1" key="1">
    <citation type="submission" date="2022-08" db="EMBL/GenBank/DDBJ databases">
        <title>Genome Sequence of Fusarium decemcellulare.</title>
        <authorList>
            <person name="Buettner E."/>
        </authorList>
    </citation>
    <scope>NUCLEOTIDE SEQUENCE</scope>
    <source>
        <strain evidence="1">Babe19</strain>
    </source>
</reference>
<name>A0ACC1RWZ0_9HYPO</name>
<keyword evidence="2" id="KW-1185">Reference proteome</keyword>
<dbReference type="Proteomes" id="UP001148629">
    <property type="component" value="Unassembled WGS sequence"/>
</dbReference>
<sequence length="1271" mass="142008">MSTTPLKSYSPKAAVFKVEQTCEGPHSEGPQSGDKADSHHDGSHLNICRDLRSRTASESGVSDLSFASIITIPDRGAEAHNDWQQSVLGEQTPYTSPRSLTAGPSVINGRSPERNGAAHPEPDPGLSQSHLINMRHGSMTNSETGVSRWVDQKINVETVGDEIRGAFLKSAFDDRYFLPLDELCDILCRDVVRELLYQTFNKEDAEEMEFEILGRQANGVPASPMRRRIFAILILVEKIEMIQDLVYKGIDDTDLPFIFECGKPTWRVQSSKPKKRESFAHWPMKLAHDFCSHQQEVHVPFFKFPGDNISFYPLESNSTLPFLTNNQCAISGYSIVHRVSIHKAHHNYSGQTEMQKPRQFAVKKLHLADAEAYHKEVHVFEKLGIEKTEPRSGEDGREEKLSNHLIPLLLAYSHGKDYYLMFPWADGNLKQFWEVRQAKPSCYPEVLWFFNQCWGIARGLGKIHHLSTVPKGTMDASNAAELVLAGEKEWGRHGDVKPENILWFANYDGQENHLVISDFGLTRFNSAFSRSKVLQEQIQGFSGTYRPPDLHLDETITQKYDVWSLGCVLLEFVSWFLLGYKQTIDDFTKARVAADKLESPNAKEDKFFVLIEGEGKNKGKNGAEVKSSVIEWIKKLHSAPCCTEPLHSLLDLIQYTMLVPAAQDRLSCDMVRNELRDIFQRCKDGQAYALNPTSAGPDKERYTCLMDANRTRSLLKAQGQRVSKASVLKPKNEDLADVAVVAVSAMRNCSGSLELEANETPVPHNHNSRARNDRTIQEPIVESQLKISRILAAETTRNTFSDGTSQDNGTTYTPHTDPCTTQQEMNRVGAQFDDDIDSTGVCKDITASINELPEPKGLVDPESNDLEPRNPILTEVLPDENAPDESVGVCRSVNPAMPPTVRRSPLEKWASTATQAQLNAFSGAVGGFASGIVTCPLDVIKIRLQAQGSLVPIRFASRSRTHHDVYKGLIQTARVIWRSEGIHGMYRGMGPLLLGYLPTWAIWFTVYQQTKVKLPQAYPQLSSNPHIISILSSIAAGASSTLATNPIWTVKVRLMSQAYRPSRRRWFRNKRSYRPHWHYHSSLDAASKMYMTEGMGAFYSGLGAALLGLPHVAIQFPTYEFLRRKFTGHEMGVSNEDGADIIGIVSASVLSKVAAGSLTYPHEVIRTRLQTQRRPVPGAEFLEGLGGFGRPQGAALNSMLLQPKYRGVVNAFHVILREEGWRALYNGMGVNMARSIPAATVTMLSYEYVMSSLLRFKADGLDELDEINDAL</sequence>
<evidence type="ECO:0000313" key="1">
    <source>
        <dbReference type="EMBL" id="KAJ3527384.1"/>
    </source>
</evidence>
<organism evidence="1 2">
    <name type="scientific">Fusarium decemcellulare</name>
    <dbReference type="NCBI Taxonomy" id="57161"/>
    <lineage>
        <taxon>Eukaryota</taxon>
        <taxon>Fungi</taxon>
        <taxon>Dikarya</taxon>
        <taxon>Ascomycota</taxon>
        <taxon>Pezizomycotina</taxon>
        <taxon>Sordariomycetes</taxon>
        <taxon>Hypocreomycetidae</taxon>
        <taxon>Hypocreales</taxon>
        <taxon>Nectriaceae</taxon>
        <taxon>Fusarium</taxon>
        <taxon>Fusarium decemcellulare species complex</taxon>
    </lineage>
</organism>
<accession>A0ACC1RWZ0</accession>
<proteinExistence type="predicted"/>
<evidence type="ECO:0000313" key="2">
    <source>
        <dbReference type="Proteomes" id="UP001148629"/>
    </source>
</evidence>
<dbReference type="EMBL" id="JANRMS010001568">
    <property type="protein sequence ID" value="KAJ3527384.1"/>
    <property type="molecule type" value="Genomic_DNA"/>
</dbReference>